<feature type="compositionally biased region" description="Basic and acidic residues" evidence="1">
    <location>
        <begin position="720"/>
        <end position="731"/>
    </location>
</feature>
<evidence type="ECO:0000313" key="5">
    <source>
        <dbReference type="EMBL" id="KAK2163560.1"/>
    </source>
</evidence>
<dbReference type="InterPro" id="IPR012334">
    <property type="entry name" value="Pectin_lyas_fold"/>
</dbReference>
<protein>
    <recommendedName>
        <fullName evidence="4">Right handed beta helix domain-containing protein</fullName>
    </recommendedName>
</protein>
<evidence type="ECO:0000313" key="6">
    <source>
        <dbReference type="Proteomes" id="UP001208570"/>
    </source>
</evidence>
<evidence type="ECO:0000256" key="3">
    <source>
        <dbReference type="SAM" id="SignalP"/>
    </source>
</evidence>
<feature type="transmembrane region" description="Helical" evidence="2">
    <location>
        <begin position="903"/>
        <end position="922"/>
    </location>
</feature>
<evidence type="ECO:0000256" key="2">
    <source>
        <dbReference type="SAM" id="Phobius"/>
    </source>
</evidence>
<feature type="compositionally biased region" description="Low complexity" evidence="1">
    <location>
        <begin position="732"/>
        <end position="744"/>
    </location>
</feature>
<keyword evidence="2" id="KW-0812">Transmembrane</keyword>
<feature type="transmembrane region" description="Helical" evidence="2">
    <location>
        <begin position="956"/>
        <end position="978"/>
    </location>
</feature>
<dbReference type="InterPro" id="IPR039448">
    <property type="entry name" value="Beta_helix"/>
</dbReference>
<organism evidence="5 6">
    <name type="scientific">Paralvinella palmiformis</name>
    <dbReference type="NCBI Taxonomy" id="53620"/>
    <lineage>
        <taxon>Eukaryota</taxon>
        <taxon>Metazoa</taxon>
        <taxon>Spiralia</taxon>
        <taxon>Lophotrochozoa</taxon>
        <taxon>Annelida</taxon>
        <taxon>Polychaeta</taxon>
        <taxon>Sedentaria</taxon>
        <taxon>Canalipalpata</taxon>
        <taxon>Terebellida</taxon>
        <taxon>Terebelliformia</taxon>
        <taxon>Alvinellidae</taxon>
        <taxon>Paralvinella</taxon>
    </lineage>
</organism>
<dbReference type="InterPro" id="IPR006626">
    <property type="entry name" value="PbH1"/>
</dbReference>
<dbReference type="EMBL" id="JAODUP010000077">
    <property type="protein sequence ID" value="KAK2163560.1"/>
    <property type="molecule type" value="Genomic_DNA"/>
</dbReference>
<feature type="region of interest" description="Disordered" evidence="1">
    <location>
        <begin position="718"/>
        <end position="759"/>
    </location>
</feature>
<keyword evidence="3" id="KW-0732">Signal</keyword>
<dbReference type="SMART" id="SM00710">
    <property type="entry name" value="PbH1"/>
    <property type="match status" value="4"/>
</dbReference>
<feature type="transmembrane region" description="Helical" evidence="2">
    <location>
        <begin position="1129"/>
        <end position="1151"/>
    </location>
</feature>
<dbReference type="Gene3D" id="2.160.20.10">
    <property type="entry name" value="Single-stranded right-handed beta-helix, Pectin lyase-like"/>
    <property type="match status" value="1"/>
</dbReference>
<feature type="chain" id="PRO_5042087042" description="Right handed beta helix domain-containing protein" evidence="3">
    <location>
        <begin position="27"/>
        <end position="1206"/>
    </location>
</feature>
<reference evidence="5" key="1">
    <citation type="journal article" date="2023" name="Mol. Biol. Evol.">
        <title>Third-Generation Sequencing Reveals the Adaptive Role of the Epigenome in Three Deep-Sea Polychaetes.</title>
        <authorList>
            <person name="Perez M."/>
            <person name="Aroh O."/>
            <person name="Sun Y."/>
            <person name="Lan Y."/>
            <person name="Juniper S.K."/>
            <person name="Young C.R."/>
            <person name="Angers B."/>
            <person name="Qian P.Y."/>
        </authorList>
    </citation>
    <scope>NUCLEOTIDE SEQUENCE</scope>
    <source>
        <strain evidence="5">P08H-3</strain>
    </source>
</reference>
<feature type="transmembrane region" description="Helical" evidence="2">
    <location>
        <begin position="990"/>
        <end position="1009"/>
    </location>
</feature>
<comment type="caution">
    <text evidence="5">The sequence shown here is derived from an EMBL/GenBank/DDBJ whole genome shotgun (WGS) entry which is preliminary data.</text>
</comment>
<dbReference type="Pfam" id="PF13229">
    <property type="entry name" value="Beta_helix"/>
    <property type="match status" value="1"/>
</dbReference>
<dbReference type="SUPFAM" id="SSF51126">
    <property type="entry name" value="Pectin lyase-like"/>
    <property type="match status" value="2"/>
</dbReference>
<keyword evidence="2" id="KW-1133">Transmembrane helix</keyword>
<dbReference type="PANTHER" id="PTHR11319">
    <property type="entry name" value="G PROTEIN-COUPLED RECEPTOR-RELATED"/>
    <property type="match status" value="1"/>
</dbReference>
<feature type="domain" description="Right handed beta helix" evidence="4">
    <location>
        <begin position="299"/>
        <end position="453"/>
    </location>
</feature>
<proteinExistence type="predicted"/>
<dbReference type="PANTHER" id="PTHR11319:SF35">
    <property type="entry name" value="OUTER MEMBRANE PROTEIN PMPC-RELATED"/>
    <property type="match status" value="1"/>
</dbReference>
<dbReference type="AlphaFoldDB" id="A0AAD9K428"/>
<feature type="transmembrane region" description="Helical" evidence="2">
    <location>
        <begin position="862"/>
        <end position="882"/>
    </location>
</feature>
<sequence length="1206" mass="132059">MAYVNHVYCLTGVWLLMLSPIAVIRGREIHVSHAGKDSKQCGSSPGTACKTVAYAVAHSGQNDVIDLEPADRPYTVEPLSGDFIDVTHILMIRSVGGTAKLNCTEGKAGVFHVFDANYSSGVTSKLVTLTLHDIQIIDCAGTWNKPSVIKVSNAAIKIHNCTFANSGTVLHHAAVGGTSCDRVVVSIIGSTLRNCGFIKPYVPCIQLANCSTLSVTVTNVSFENGAVKFQAEQNLNLQIKNVTLSGENNRGPALDVKLARNQSIVTLTDMSVGHQRSRSSPVVIVAGQPIQSSTLHFANVRFINNSFTKELGGALALIVRCKIPITLNVLFTDCTFSGNSARDAGGALYIEGVDGVRMNHCTFKNNVAVEGGAILIAGSTNVNMFNTTFIQNQATGMSQKNYLGLGGALRILQSDLVLTQCIFKENKAGLWGQSIHATDLTSAYITLSTFLANGSNHETAPTSELYLEQSQISASQNPGMAVRLTGNTFIDNNTATQHGLYNIQMKGQMDISENTVCCPAGHYMDHLIQPQYNLPGFDTGSSTDYVWCTACPIGTYSLGQTCFSADDSTILKGYKRFCVDCPEFATCLGDGQIMALRNYWGLKKRNGTNDVRFLLCPAGYCDPEICHGIQCCSNNRTGVLCGKCQPEHDFHLGTDSCIPKSGCHKGLSATVLWPVAFGLIYIVLIALFVMVSHFLQESVTATTVKDLSNNATWRNSVASPDERAWSNDSHQRSVQTVESQQRSQSESDEGSDNFEPTLMPGPAADDSHSILALLNEETQTSGQMTEKVRTPTQLNLVSDLSYVLCVFWMSLQLLEDVYCPSYGNSTQNTSIRIILDLINLRPIYYAMMTLCTSGEVATLVKISLTLITVGTMFMIVIIMLILSRILLKVIASISGMAVSHRRVLLDAFVCKMIVVSVMLTYLPVLKSCLQLVHCIPVHPDSPSVMFINGTVSCNQWWQWLVIIFMATNLAPVGLMIWISLPLIKGNVISHLQFIAGLVCPLAAIFYWTIRHCHLTCRWLFPGESRLHVMQSEMYEANQDHFLTTDMIYSFFTQPFTMMRRKPADGPTKNSSKGWIAFTFARAFILASISVMLNHVPHIMSIIMVTLLSVAIVVHIQWQPYGSRLINCTEASMLGVLIILAVLGMSNSLAYIMGTELYHYLHNIGYINNLVFMAMLIAILVIYLTAVIYHTVSALISRRKRLSGAKT</sequence>
<feature type="transmembrane region" description="Helical" evidence="2">
    <location>
        <begin position="1098"/>
        <end position="1117"/>
    </location>
</feature>
<name>A0AAD9K428_9ANNE</name>
<feature type="signal peptide" evidence="3">
    <location>
        <begin position="1"/>
        <end position="26"/>
    </location>
</feature>
<keyword evidence="6" id="KW-1185">Reference proteome</keyword>
<feature type="transmembrane region" description="Helical" evidence="2">
    <location>
        <begin position="1171"/>
        <end position="1195"/>
    </location>
</feature>
<dbReference type="Proteomes" id="UP001208570">
    <property type="component" value="Unassembled WGS sequence"/>
</dbReference>
<evidence type="ECO:0000256" key="1">
    <source>
        <dbReference type="SAM" id="MobiDB-lite"/>
    </source>
</evidence>
<evidence type="ECO:0000259" key="4">
    <source>
        <dbReference type="Pfam" id="PF13229"/>
    </source>
</evidence>
<feature type="transmembrane region" description="Helical" evidence="2">
    <location>
        <begin position="671"/>
        <end position="695"/>
    </location>
</feature>
<gene>
    <name evidence="5" type="ORF">LSH36_77g02000</name>
</gene>
<accession>A0AAD9K428</accession>
<keyword evidence="2" id="KW-0472">Membrane</keyword>
<dbReference type="InterPro" id="IPR011050">
    <property type="entry name" value="Pectin_lyase_fold/virulence"/>
</dbReference>